<dbReference type="PROSITE" id="PS50194">
    <property type="entry name" value="FILAMIN_REPEAT"/>
    <property type="match status" value="1"/>
</dbReference>
<evidence type="ECO:0000259" key="3">
    <source>
        <dbReference type="SMART" id="SM00560"/>
    </source>
</evidence>
<gene>
    <name evidence="4" type="ORF">Ari01nite_91510</name>
</gene>
<evidence type="ECO:0000256" key="1">
    <source>
        <dbReference type="ARBA" id="ARBA00022729"/>
    </source>
</evidence>
<dbReference type="Pfam" id="PF13385">
    <property type="entry name" value="Laminin_G_3"/>
    <property type="match status" value="2"/>
</dbReference>
<evidence type="ECO:0000313" key="5">
    <source>
        <dbReference type="Proteomes" id="UP000636960"/>
    </source>
</evidence>
<evidence type="ECO:0000313" key="4">
    <source>
        <dbReference type="EMBL" id="GIF01687.1"/>
    </source>
</evidence>
<dbReference type="InterPro" id="IPR006558">
    <property type="entry name" value="LamG-like"/>
</dbReference>
<protein>
    <recommendedName>
        <fullName evidence="3">LamG-like jellyroll fold domain-containing protein</fullName>
    </recommendedName>
</protein>
<keyword evidence="1" id="KW-0732">Signal</keyword>
<keyword evidence="5" id="KW-1185">Reference proteome</keyword>
<organism evidence="4 5">
    <name type="scientific">Paractinoplanes rishiriensis</name>
    <dbReference type="NCBI Taxonomy" id="1050105"/>
    <lineage>
        <taxon>Bacteria</taxon>
        <taxon>Bacillati</taxon>
        <taxon>Actinomycetota</taxon>
        <taxon>Actinomycetes</taxon>
        <taxon>Micromonosporales</taxon>
        <taxon>Micromonosporaceae</taxon>
        <taxon>Paractinoplanes</taxon>
    </lineage>
</organism>
<sequence>MTADNRYPDDDAVHGGVGQPGRFTIAATGPDAGKVVKYVWGPLAGGPSKTVTTTNGASVTVSYTPTTVGDNTIQATAYTATGIVSAPGSAGFLVDVPTTPTSVWRLNGDGTDTGRTSHPLTAANLAWTPDGRQIGESVARFNGTSSALTGAPPIHTNTSFAVSAWLRPTRTSCSGTAVSQDGVHTSGFYLGCYQGRFSFNVIQTDSSEVYGTRVTSAAAAQAGVWSNVVGVYDLSENRIALYVNGVAQGSAPLSAPLWDAAGPFVVGRERYVDASGGWWAGDIADVRVWDRVIYQPDVDAQSAASWADHFPLGFDLAYNGRRDNPLTWNVEPEPGWDNMNPPDNGGTPAVMLSGGPRAVSAHSGVRTDGSFSVSAWIGPNLITGGNLSAVAQRGTMASNFSLGIKQETNQYQFRMNHSDIGWPDATVVAAPGTAVVDQWVHLTGTFDFTTRQMNLYVNGGLQASGTFGAAPWHAAGPVLVGAAWWQGVAADYWHGGIDNVALFNGVLTTAQIDNLYRYSDPFYVSPD</sequence>
<comment type="caution">
    <text evidence="4">The sequence shown here is derived from an EMBL/GenBank/DDBJ whole genome shotgun (WGS) entry which is preliminary data.</text>
</comment>
<dbReference type="EMBL" id="BOMV01000110">
    <property type="protein sequence ID" value="GIF01687.1"/>
    <property type="molecule type" value="Genomic_DNA"/>
</dbReference>
<feature type="domain" description="LamG-like jellyroll fold" evidence="3">
    <location>
        <begin position="158"/>
        <end position="296"/>
    </location>
</feature>
<dbReference type="Gene3D" id="2.60.120.200">
    <property type="match status" value="2"/>
</dbReference>
<evidence type="ECO:0000256" key="2">
    <source>
        <dbReference type="ARBA" id="ARBA00023157"/>
    </source>
</evidence>
<proteinExistence type="predicted"/>
<dbReference type="PANTHER" id="PTHR42535:SF2">
    <property type="entry name" value="CHROMOSOME UNDETERMINED SCAFFOLD_146, WHOLE GENOME SHOTGUN SEQUENCE"/>
    <property type="match status" value="1"/>
</dbReference>
<name>A0A919K682_9ACTN</name>
<keyword evidence="2" id="KW-1015">Disulfide bond</keyword>
<dbReference type="InterPro" id="IPR017868">
    <property type="entry name" value="Filamin/ABP280_repeat-like"/>
</dbReference>
<dbReference type="AlphaFoldDB" id="A0A919K682"/>
<dbReference type="SUPFAM" id="SSF49899">
    <property type="entry name" value="Concanavalin A-like lectins/glucanases"/>
    <property type="match status" value="2"/>
</dbReference>
<reference evidence="4" key="1">
    <citation type="submission" date="2021-01" db="EMBL/GenBank/DDBJ databases">
        <title>Whole genome shotgun sequence of Actinoplanes rishiriensis NBRC 108556.</title>
        <authorList>
            <person name="Komaki H."/>
            <person name="Tamura T."/>
        </authorList>
    </citation>
    <scope>NUCLEOTIDE SEQUENCE</scope>
    <source>
        <strain evidence="4">NBRC 108556</strain>
    </source>
</reference>
<dbReference type="PANTHER" id="PTHR42535">
    <property type="entry name" value="OOKINETE PROTEIN, PUTATIVE-RELATED"/>
    <property type="match status" value="1"/>
</dbReference>
<dbReference type="SMART" id="SM00560">
    <property type="entry name" value="LamGL"/>
    <property type="match status" value="2"/>
</dbReference>
<dbReference type="InterPro" id="IPR013320">
    <property type="entry name" value="ConA-like_dom_sf"/>
</dbReference>
<dbReference type="Proteomes" id="UP000636960">
    <property type="component" value="Unassembled WGS sequence"/>
</dbReference>
<feature type="domain" description="LamG-like jellyroll fold" evidence="3">
    <location>
        <begin position="369"/>
        <end position="510"/>
    </location>
</feature>
<accession>A0A919K682</accession>